<dbReference type="AlphaFoldDB" id="A0A932ERJ9"/>
<feature type="chain" id="PRO_5036736979" description="Fibronectin type-III domain-containing protein" evidence="2">
    <location>
        <begin position="18"/>
        <end position="789"/>
    </location>
</feature>
<keyword evidence="2" id="KW-0732">Signal</keyword>
<dbReference type="InterPro" id="IPR011042">
    <property type="entry name" value="6-blade_b-propeller_TolB-like"/>
</dbReference>
<feature type="compositionally biased region" description="Low complexity" evidence="1">
    <location>
        <begin position="151"/>
        <end position="170"/>
    </location>
</feature>
<dbReference type="Proteomes" id="UP000779809">
    <property type="component" value="Unassembled WGS sequence"/>
</dbReference>
<proteinExistence type="predicted"/>
<evidence type="ECO:0000313" key="4">
    <source>
        <dbReference type="Proteomes" id="UP000779809"/>
    </source>
</evidence>
<comment type="caution">
    <text evidence="3">The sequence shown here is derived from an EMBL/GenBank/DDBJ whole genome shotgun (WGS) entry which is preliminary data.</text>
</comment>
<dbReference type="InterPro" id="IPR003961">
    <property type="entry name" value="FN3_dom"/>
</dbReference>
<dbReference type="CDD" id="cd00063">
    <property type="entry name" value="FN3"/>
    <property type="match status" value="1"/>
</dbReference>
<dbReference type="Gene3D" id="2.80.10.50">
    <property type="match status" value="1"/>
</dbReference>
<evidence type="ECO:0000313" key="3">
    <source>
        <dbReference type="EMBL" id="MBI2678940.1"/>
    </source>
</evidence>
<reference evidence="3" key="1">
    <citation type="submission" date="2020-07" db="EMBL/GenBank/DDBJ databases">
        <title>Huge and variable diversity of episymbiotic CPR bacteria and DPANN archaea in groundwater ecosystems.</title>
        <authorList>
            <person name="He C.Y."/>
            <person name="Keren R."/>
            <person name="Whittaker M."/>
            <person name="Farag I.F."/>
            <person name="Doudna J."/>
            <person name="Cate J.H.D."/>
            <person name="Banfield J.F."/>
        </authorList>
    </citation>
    <scope>NUCLEOTIDE SEQUENCE</scope>
    <source>
        <strain evidence="3">NC_groundwater_580_Pr5_B-0.1um_64_19</strain>
    </source>
</reference>
<evidence type="ECO:0008006" key="5">
    <source>
        <dbReference type="Google" id="ProtNLM"/>
    </source>
</evidence>
<name>A0A932ERJ9_9BACT</name>
<dbReference type="Gene3D" id="2.120.10.30">
    <property type="entry name" value="TolB, C-terminal domain"/>
    <property type="match status" value="1"/>
</dbReference>
<feature type="region of interest" description="Disordered" evidence="1">
    <location>
        <begin position="137"/>
        <end position="170"/>
    </location>
</feature>
<dbReference type="SUPFAM" id="SSF49265">
    <property type="entry name" value="Fibronectin type III"/>
    <property type="match status" value="1"/>
</dbReference>
<gene>
    <name evidence="3" type="ORF">HYX28_09170</name>
</gene>
<dbReference type="InterPro" id="IPR036116">
    <property type="entry name" value="FN3_sf"/>
</dbReference>
<dbReference type="SUPFAM" id="SSF63829">
    <property type="entry name" value="Calcium-dependent phosphotriesterase"/>
    <property type="match status" value="2"/>
</dbReference>
<evidence type="ECO:0000256" key="1">
    <source>
        <dbReference type="SAM" id="MobiDB-lite"/>
    </source>
</evidence>
<sequence>MRRILLVLLLLPSCAFAQGTRAWQQSSFDDFEKGTAKGVAIRSPGALELAPAFKPLYTSPSTYVWAVASDAKGNVYLATGSPARVYKVAPDGTSTVVFDPKELQVQALVLDKDGVVYAGTSPDGKIYRIVPTENPAAKAADQDKKGKKPAKPASQQAVGPEAAAAPAEPATGGNGGYAATVFFDPKTKYIWDLALGKDGELYVATGDRGEIFRVTPKGEGRVFFKSDEAHIRVLAFDDKQNLIAGSDGSGLVYRISPAGEAFVLYSAPKKEITALAIDKDGNIYAAGTGEKRGGPAPTLSIAPTGGSAGFTLSANATANPQNPAAAGAAAIQPAGPAAPLPIFSGPGGSEIYQIAPDGSPKRLWASREDLVYALAFDNAGRLLAGTGNKGRVYVILKNGDYTDLLKASATQVTGFARAPASGLYAATSNLGKVFLLGGQPENEGTYESDVFDGRIFSRWGRAEFRGAGNVELFARSGNVDNPDRNWSEWKKVDLTRDARLDIPAARFVQWKAVLHPGETSARVDSVSLNYRSKNVAPVVDDVAVQPGARFQASVRAQANDDGGPIQVGGPAQPAQPAAARPDFAPPAYRDADHVAIRWTAHDDNDDDLVYSLSYRGDNEKNWKLLKADLTDKYYSTETALLPDGGYVVKVVASDSPSHSPDDALSDEKESARFEIDSTAPVISDLSGANEGGAMHVTFRAADSFSPIRRAEYSIDAGEWKFVEPVDQISDSKAENYDFSVPLPQSGGVAGVKPGGKQSAGDSAEHVVVVRVYDRYSNMATAKAVVRSGK</sequence>
<accession>A0A932ERJ9</accession>
<dbReference type="EMBL" id="JACPNR010000011">
    <property type="protein sequence ID" value="MBI2678940.1"/>
    <property type="molecule type" value="Genomic_DNA"/>
</dbReference>
<feature type="signal peptide" evidence="2">
    <location>
        <begin position="1"/>
        <end position="17"/>
    </location>
</feature>
<evidence type="ECO:0000256" key="2">
    <source>
        <dbReference type="SAM" id="SignalP"/>
    </source>
</evidence>
<protein>
    <recommendedName>
        <fullName evidence="5">Fibronectin type-III domain-containing protein</fullName>
    </recommendedName>
</protein>
<organism evidence="3 4">
    <name type="scientific">Candidatus Korobacter versatilis</name>
    <dbReference type="NCBI Taxonomy" id="658062"/>
    <lineage>
        <taxon>Bacteria</taxon>
        <taxon>Pseudomonadati</taxon>
        <taxon>Acidobacteriota</taxon>
        <taxon>Terriglobia</taxon>
        <taxon>Terriglobales</taxon>
        <taxon>Candidatus Korobacteraceae</taxon>
        <taxon>Candidatus Korobacter</taxon>
    </lineage>
</organism>